<dbReference type="OrthoDB" id="10263610at2759"/>
<keyword evidence="2" id="KW-0812">Transmembrane</keyword>
<dbReference type="VEuPathDB" id="FungiDB:ASPVEDRAFT_156240"/>
<name>A0A1L9Q4C0_ASPVE</name>
<keyword evidence="2" id="KW-0472">Membrane</keyword>
<dbReference type="RefSeq" id="XP_040674376.1">
    <property type="nucleotide sequence ID" value="XM_040808515.1"/>
</dbReference>
<evidence type="ECO:0000313" key="3">
    <source>
        <dbReference type="EMBL" id="OJJ08614.1"/>
    </source>
</evidence>
<dbReference type="EMBL" id="KV878140">
    <property type="protein sequence ID" value="OJJ08614.1"/>
    <property type="molecule type" value="Genomic_DNA"/>
</dbReference>
<dbReference type="Proteomes" id="UP000184073">
    <property type="component" value="Unassembled WGS sequence"/>
</dbReference>
<proteinExistence type="predicted"/>
<organism evidence="3 4">
    <name type="scientific">Aspergillus versicolor CBS 583.65</name>
    <dbReference type="NCBI Taxonomy" id="1036611"/>
    <lineage>
        <taxon>Eukaryota</taxon>
        <taxon>Fungi</taxon>
        <taxon>Dikarya</taxon>
        <taxon>Ascomycota</taxon>
        <taxon>Pezizomycotina</taxon>
        <taxon>Eurotiomycetes</taxon>
        <taxon>Eurotiomycetidae</taxon>
        <taxon>Eurotiales</taxon>
        <taxon>Aspergillaceae</taxon>
        <taxon>Aspergillus</taxon>
        <taxon>Aspergillus subgen. Nidulantes</taxon>
    </lineage>
</organism>
<feature type="region of interest" description="Disordered" evidence="1">
    <location>
        <begin position="110"/>
        <end position="136"/>
    </location>
</feature>
<evidence type="ECO:0000256" key="1">
    <source>
        <dbReference type="SAM" id="MobiDB-lite"/>
    </source>
</evidence>
<accession>A0A1L9Q4C0</accession>
<evidence type="ECO:0000313" key="4">
    <source>
        <dbReference type="Proteomes" id="UP000184073"/>
    </source>
</evidence>
<gene>
    <name evidence="3" type="ORF">ASPVEDRAFT_156240</name>
</gene>
<feature type="compositionally biased region" description="Polar residues" evidence="1">
    <location>
        <begin position="1"/>
        <end position="11"/>
    </location>
</feature>
<reference evidence="4" key="1">
    <citation type="journal article" date="2017" name="Genome Biol.">
        <title>Comparative genomics reveals high biological diversity and specific adaptations in the industrially and medically important fungal genus Aspergillus.</title>
        <authorList>
            <person name="de Vries R.P."/>
            <person name="Riley R."/>
            <person name="Wiebenga A."/>
            <person name="Aguilar-Osorio G."/>
            <person name="Amillis S."/>
            <person name="Uchima C.A."/>
            <person name="Anderluh G."/>
            <person name="Asadollahi M."/>
            <person name="Askin M."/>
            <person name="Barry K."/>
            <person name="Battaglia E."/>
            <person name="Bayram O."/>
            <person name="Benocci T."/>
            <person name="Braus-Stromeyer S.A."/>
            <person name="Caldana C."/>
            <person name="Canovas D."/>
            <person name="Cerqueira G.C."/>
            <person name="Chen F."/>
            <person name="Chen W."/>
            <person name="Choi C."/>
            <person name="Clum A."/>
            <person name="Dos Santos R.A."/>
            <person name="Damasio A.R."/>
            <person name="Diallinas G."/>
            <person name="Emri T."/>
            <person name="Fekete E."/>
            <person name="Flipphi M."/>
            <person name="Freyberg S."/>
            <person name="Gallo A."/>
            <person name="Gournas C."/>
            <person name="Habgood R."/>
            <person name="Hainaut M."/>
            <person name="Harispe M.L."/>
            <person name="Henrissat B."/>
            <person name="Hilden K.S."/>
            <person name="Hope R."/>
            <person name="Hossain A."/>
            <person name="Karabika E."/>
            <person name="Karaffa L."/>
            <person name="Karanyi Z."/>
            <person name="Krasevec N."/>
            <person name="Kuo A."/>
            <person name="Kusch H."/>
            <person name="LaButti K."/>
            <person name="Lagendijk E.L."/>
            <person name="Lapidus A."/>
            <person name="Levasseur A."/>
            <person name="Lindquist E."/>
            <person name="Lipzen A."/>
            <person name="Logrieco A.F."/>
            <person name="MacCabe A."/>
            <person name="Maekelae M.R."/>
            <person name="Malavazi I."/>
            <person name="Melin P."/>
            <person name="Meyer V."/>
            <person name="Mielnichuk N."/>
            <person name="Miskei M."/>
            <person name="Molnar A.P."/>
            <person name="Mule G."/>
            <person name="Ngan C.Y."/>
            <person name="Orejas M."/>
            <person name="Orosz E."/>
            <person name="Ouedraogo J.P."/>
            <person name="Overkamp K.M."/>
            <person name="Park H.-S."/>
            <person name="Perrone G."/>
            <person name="Piumi F."/>
            <person name="Punt P.J."/>
            <person name="Ram A.F."/>
            <person name="Ramon A."/>
            <person name="Rauscher S."/>
            <person name="Record E."/>
            <person name="Riano-Pachon D.M."/>
            <person name="Robert V."/>
            <person name="Roehrig J."/>
            <person name="Ruller R."/>
            <person name="Salamov A."/>
            <person name="Salih N.S."/>
            <person name="Samson R.A."/>
            <person name="Sandor E."/>
            <person name="Sanguinetti M."/>
            <person name="Schuetze T."/>
            <person name="Sepcic K."/>
            <person name="Shelest E."/>
            <person name="Sherlock G."/>
            <person name="Sophianopoulou V."/>
            <person name="Squina F.M."/>
            <person name="Sun H."/>
            <person name="Susca A."/>
            <person name="Todd R.B."/>
            <person name="Tsang A."/>
            <person name="Unkles S.E."/>
            <person name="van de Wiele N."/>
            <person name="van Rossen-Uffink D."/>
            <person name="Oliveira J.V."/>
            <person name="Vesth T.C."/>
            <person name="Visser J."/>
            <person name="Yu J.-H."/>
            <person name="Zhou M."/>
            <person name="Andersen M.R."/>
            <person name="Archer D.B."/>
            <person name="Baker S.E."/>
            <person name="Benoit I."/>
            <person name="Brakhage A.A."/>
            <person name="Braus G.H."/>
            <person name="Fischer R."/>
            <person name="Frisvad J.C."/>
            <person name="Goldman G.H."/>
            <person name="Houbraken J."/>
            <person name="Oakley B."/>
            <person name="Pocsi I."/>
            <person name="Scazzocchio C."/>
            <person name="Seiboth B."/>
            <person name="vanKuyk P.A."/>
            <person name="Wortman J."/>
            <person name="Dyer P.S."/>
            <person name="Grigoriev I.V."/>
        </authorList>
    </citation>
    <scope>NUCLEOTIDE SEQUENCE [LARGE SCALE GENOMIC DNA]</scope>
    <source>
        <strain evidence="4">CBS 583.65</strain>
    </source>
</reference>
<feature type="transmembrane region" description="Helical" evidence="2">
    <location>
        <begin position="89"/>
        <end position="106"/>
    </location>
</feature>
<sequence length="136" mass="15829">MPPNYSPGTDTDYQRWLASESRRPSDDSIPPYGPYENDPYEAYDGEDVRPDNVASYEAMHKVTNPSHNPSLNPDTSRLLTYRPCISNMAVYYILVVVLLLVLRYAWRSRQSEELEHPNRPRKDSLRLPRPTDRAKF</sequence>
<keyword evidence="2" id="KW-1133">Transmembrane helix</keyword>
<dbReference type="GeneID" id="63724026"/>
<evidence type="ECO:0000256" key="2">
    <source>
        <dbReference type="SAM" id="Phobius"/>
    </source>
</evidence>
<dbReference type="AlphaFoldDB" id="A0A1L9Q4C0"/>
<keyword evidence="4" id="KW-1185">Reference proteome</keyword>
<feature type="region of interest" description="Disordered" evidence="1">
    <location>
        <begin position="1"/>
        <end position="47"/>
    </location>
</feature>
<protein>
    <submittedName>
        <fullName evidence="3">Uncharacterized protein</fullName>
    </submittedName>
</protein>